<feature type="chain" id="PRO_5036766160" description="Lipoprotein" evidence="2">
    <location>
        <begin position="25"/>
        <end position="200"/>
    </location>
</feature>
<organism evidence="3 4">
    <name type="scientific">Rhodococcoides trifolii</name>
    <dbReference type="NCBI Taxonomy" id="908250"/>
    <lineage>
        <taxon>Bacteria</taxon>
        <taxon>Bacillati</taxon>
        <taxon>Actinomycetota</taxon>
        <taxon>Actinomycetes</taxon>
        <taxon>Mycobacteriales</taxon>
        <taxon>Nocardiaceae</taxon>
        <taxon>Rhodococcoides</taxon>
    </lineage>
</organism>
<reference evidence="3" key="1">
    <citation type="journal article" date="2014" name="Int. J. Syst. Evol. Microbiol.">
        <title>Complete genome sequence of Corynebacterium casei LMG S-19264T (=DSM 44701T), isolated from a smear-ripened cheese.</title>
        <authorList>
            <consortium name="US DOE Joint Genome Institute (JGI-PGF)"/>
            <person name="Walter F."/>
            <person name="Albersmeier A."/>
            <person name="Kalinowski J."/>
            <person name="Ruckert C."/>
        </authorList>
    </citation>
    <scope>NUCLEOTIDE SEQUENCE</scope>
    <source>
        <strain evidence="3">CCM 7905</strain>
    </source>
</reference>
<comment type="caution">
    <text evidence="3">The sequence shown here is derived from an EMBL/GenBank/DDBJ whole genome shotgun (WGS) entry which is preliminary data.</text>
</comment>
<dbReference type="PROSITE" id="PS51257">
    <property type="entry name" value="PROKAR_LIPOPROTEIN"/>
    <property type="match status" value="1"/>
</dbReference>
<keyword evidence="2" id="KW-0732">Signal</keyword>
<sequence>MFRTLALTATAALALTLTACGGQADTPPDAVSTSTAGQPAPTSSLPTLTRTSSAAPATETVTETASAPDAPITAVDPATFDDGNGISWTSPSGNIACRISSLEYGSGCQAADAPVPPGASCTNPTFTVDQLTKGYFMKQSTIEPACFNQGVFYSQTPKVLQYNESISMNTYTCVSREDGMTCTNDGGFGFQLSAQVARLF</sequence>
<feature type="signal peptide" evidence="2">
    <location>
        <begin position="1"/>
        <end position="24"/>
    </location>
</feature>
<evidence type="ECO:0000313" key="4">
    <source>
        <dbReference type="Proteomes" id="UP000654257"/>
    </source>
</evidence>
<dbReference type="RefSeq" id="WP_188543724.1">
    <property type="nucleotide sequence ID" value="NZ_BMCU01000001.1"/>
</dbReference>
<accession>A0A917FQG9</accession>
<evidence type="ECO:0000256" key="2">
    <source>
        <dbReference type="SAM" id="SignalP"/>
    </source>
</evidence>
<reference evidence="3" key="2">
    <citation type="submission" date="2020-09" db="EMBL/GenBank/DDBJ databases">
        <authorList>
            <person name="Sun Q."/>
            <person name="Sedlacek I."/>
        </authorList>
    </citation>
    <scope>NUCLEOTIDE SEQUENCE</scope>
    <source>
        <strain evidence="3">CCM 7905</strain>
    </source>
</reference>
<evidence type="ECO:0008006" key="5">
    <source>
        <dbReference type="Google" id="ProtNLM"/>
    </source>
</evidence>
<dbReference type="Proteomes" id="UP000654257">
    <property type="component" value="Unassembled WGS sequence"/>
</dbReference>
<evidence type="ECO:0000256" key="1">
    <source>
        <dbReference type="SAM" id="MobiDB-lite"/>
    </source>
</evidence>
<gene>
    <name evidence="3" type="ORF">GCM10007304_12010</name>
</gene>
<feature type="region of interest" description="Disordered" evidence="1">
    <location>
        <begin position="23"/>
        <end position="54"/>
    </location>
</feature>
<protein>
    <recommendedName>
        <fullName evidence="5">Lipoprotein</fullName>
    </recommendedName>
</protein>
<name>A0A917FQG9_9NOCA</name>
<evidence type="ECO:0000313" key="3">
    <source>
        <dbReference type="EMBL" id="GGF99706.1"/>
    </source>
</evidence>
<dbReference type="AlphaFoldDB" id="A0A917FQG9"/>
<proteinExistence type="predicted"/>
<feature type="compositionally biased region" description="Low complexity" evidence="1">
    <location>
        <begin position="39"/>
        <end position="54"/>
    </location>
</feature>
<dbReference type="EMBL" id="BMCU01000001">
    <property type="protein sequence ID" value="GGF99706.1"/>
    <property type="molecule type" value="Genomic_DNA"/>
</dbReference>
<keyword evidence="4" id="KW-1185">Reference proteome</keyword>